<accession>A0A9D7T819</accession>
<dbReference type="Pfam" id="PF01882">
    <property type="entry name" value="DUF58"/>
    <property type="match status" value="1"/>
</dbReference>
<keyword evidence="1" id="KW-1133">Transmembrane helix</keyword>
<comment type="caution">
    <text evidence="3">The sequence shown here is derived from an EMBL/GenBank/DDBJ whole genome shotgun (WGS) entry which is preliminary data.</text>
</comment>
<dbReference type="InterPro" id="IPR002881">
    <property type="entry name" value="DUF58"/>
</dbReference>
<keyword evidence="1" id="KW-0472">Membrane</keyword>
<organism evidence="3 4">
    <name type="scientific">Candidatus Phosphoribacter hodrii</name>
    <dbReference type="NCBI Taxonomy" id="2953743"/>
    <lineage>
        <taxon>Bacteria</taxon>
        <taxon>Bacillati</taxon>
        <taxon>Actinomycetota</taxon>
        <taxon>Actinomycetes</taxon>
        <taxon>Micrococcales</taxon>
        <taxon>Dermatophilaceae</taxon>
        <taxon>Candidatus Phosphoribacter</taxon>
    </lineage>
</organism>
<evidence type="ECO:0000313" key="4">
    <source>
        <dbReference type="Proteomes" id="UP000886632"/>
    </source>
</evidence>
<proteinExistence type="predicted"/>
<protein>
    <submittedName>
        <fullName evidence="3">DUF58 domain-containing protein</fullName>
    </submittedName>
</protein>
<keyword evidence="1" id="KW-0812">Transmembrane</keyword>
<dbReference type="PANTHER" id="PTHR34351:SF2">
    <property type="entry name" value="DUF58 DOMAIN-CONTAINING PROTEIN"/>
    <property type="match status" value="1"/>
</dbReference>
<dbReference type="PANTHER" id="PTHR34351">
    <property type="entry name" value="SLR1927 PROTEIN-RELATED"/>
    <property type="match status" value="1"/>
</dbReference>
<name>A0A9D7T819_9MICO</name>
<dbReference type="Proteomes" id="UP000886632">
    <property type="component" value="Unassembled WGS sequence"/>
</dbReference>
<dbReference type="AlphaFoldDB" id="A0A9D7T819"/>
<sequence length="368" mass="40074">MGGVVCAMLGWRYGWTELKVLALLFGLSLLVATLWTLGPMAYAARIELGRSRVTVGERAMGRVVVSNSGARSMVGTRFELPVGNGVGSFHVPALATGVEHEELFAIPARRRSVLTIGPVRSVKSDPLGLVQRVKRWSESVELFIHPPIVGLNSTTTGFLRDVEGVTTQNLSSSDVAFHALRDYVPGDDRRSIHWRTTARTGKLMVRQFEETQRAHHLLILSQRMDDYAGDDEFETAVSVVASLATHALREERQASVFTHEGELHFPTPQGLLDRLCRVERTAGADSLAELVTRAVAAVPNASVATIVAGSTPGPGELRAGHLRIPLDVRSFAIRCSDVVTPVRRQVASLIVLDIGALDDLPRAIRTLR</sequence>
<evidence type="ECO:0000313" key="3">
    <source>
        <dbReference type="EMBL" id="MBL0003160.1"/>
    </source>
</evidence>
<dbReference type="EMBL" id="JADKGK010000009">
    <property type="protein sequence ID" value="MBL0003160.1"/>
    <property type="molecule type" value="Genomic_DNA"/>
</dbReference>
<evidence type="ECO:0000256" key="1">
    <source>
        <dbReference type="SAM" id="Phobius"/>
    </source>
</evidence>
<feature type="transmembrane region" description="Helical" evidence="1">
    <location>
        <begin position="20"/>
        <end position="42"/>
    </location>
</feature>
<gene>
    <name evidence="3" type="ORF">IPP00_03945</name>
</gene>
<feature type="domain" description="DUF58" evidence="2">
    <location>
        <begin position="180"/>
        <end position="270"/>
    </location>
</feature>
<evidence type="ECO:0000259" key="2">
    <source>
        <dbReference type="Pfam" id="PF01882"/>
    </source>
</evidence>
<reference evidence="3" key="1">
    <citation type="submission" date="2020-10" db="EMBL/GenBank/DDBJ databases">
        <title>Connecting structure to function with the recovery of over 1000 high-quality activated sludge metagenome-assembled genomes encoding full-length rRNA genes using long-read sequencing.</title>
        <authorList>
            <person name="Singleton C.M."/>
            <person name="Petriglieri F."/>
            <person name="Kristensen J.M."/>
            <person name="Kirkegaard R.H."/>
            <person name="Michaelsen T.Y."/>
            <person name="Andersen M.H."/>
            <person name="Karst S.M."/>
            <person name="Dueholm M.S."/>
            <person name="Nielsen P.H."/>
            <person name="Albertsen M."/>
        </authorList>
    </citation>
    <scope>NUCLEOTIDE SEQUENCE</scope>
    <source>
        <strain evidence="3">Ribe_18-Q3-R11-54_MAXAC.001</strain>
    </source>
</reference>